<evidence type="ECO:0000313" key="1">
    <source>
        <dbReference type="EMBL" id="JAD65959.1"/>
    </source>
</evidence>
<sequence>MVQSSPSSLVVPLSMQWSNPRNLNMWQWRKGGDTKLKVQ</sequence>
<dbReference type="AlphaFoldDB" id="A0A0A9BPP9"/>
<protein>
    <submittedName>
        <fullName evidence="1">Uncharacterized protein</fullName>
    </submittedName>
</protein>
<accession>A0A0A9BPP9</accession>
<reference evidence="1" key="2">
    <citation type="journal article" date="2015" name="Data Brief">
        <title>Shoot transcriptome of the giant reed, Arundo donax.</title>
        <authorList>
            <person name="Barrero R.A."/>
            <person name="Guerrero F.D."/>
            <person name="Moolhuijzen P."/>
            <person name="Goolsby J.A."/>
            <person name="Tidwell J."/>
            <person name="Bellgard S.E."/>
            <person name="Bellgard M.I."/>
        </authorList>
    </citation>
    <scope>NUCLEOTIDE SEQUENCE</scope>
    <source>
        <tissue evidence="1">Shoot tissue taken approximately 20 cm above the soil surface</tissue>
    </source>
</reference>
<reference evidence="1" key="1">
    <citation type="submission" date="2014-09" db="EMBL/GenBank/DDBJ databases">
        <authorList>
            <person name="Magalhaes I.L.F."/>
            <person name="Oliveira U."/>
            <person name="Santos F.R."/>
            <person name="Vidigal T.H.D.A."/>
            <person name="Brescovit A.D."/>
            <person name="Santos A.J."/>
        </authorList>
    </citation>
    <scope>NUCLEOTIDE SEQUENCE</scope>
    <source>
        <tissue evidence="1">Shoot tissue taken approximately 20 cm above the soil surface</tissue>
    </source>
</reference>
<proteinExistence type="predicted"/>
<organism evidence="1">
    <name type="scientific">Arundo donax</name>
    <name type="common">Giant reed</name>
    <name type="synonym">Donax arundinaceus</name>
    <dbReference type="NCBI Taxonomy" id="35708"/>
    <lineage>
        <taxon>Eukaryota</taxon>
        <taxon>Viridiplantae</taxon>
        <taxon>Streptophyta</taxon>
        <taxon>Embryophyta</taxon>
        <taxon>Tracheophyta</taxon>
        <taxon>Spermatophyta</taxon>
        <taxon>Magnoliopsida</taxon>
        <taxon>Liliopsida</taxon>
        <taxon>Poales</taxon>
        <taxon>Poaceae</taxon>
        <taxon>PACMAD clade</taxon>
        <taxon>Arundinoideae</taxon>
        <taxon>Arundineae</taxon>
        <taxon>Arundo</taxon>
    </lineage>
</organism>
<dbReference type="EMBL" id="GBRH01231936">
    <property type="protein sequence ID" value="JAD65959.1"/>
    <property type="molecule type" value="Transcribed_RNA"/>
</dbReference>
<name>A0A0A9BPP9_ARUDO</name>